<keyword evidence="9" id="KW-1185">Reference proteome</keyword>
<keyword evidence="8" id="KW-0547">Nucleotide-binding</keyword>
<dbReference type="InterPro" id="IPR011114">
    <property type="entry name" value="RuvA_C"/>
</dbReference>
<comment type="subunit">
    <text evidence="6">Homotetramer. Forms an RuvA(8)-RuvB(12)-Holliday junction (HJ) complex. HJ DNA is sandwiched between 2 RuvA tetramers; dsDNA enters through RuvA and exits via RuvB. An RuvB hexamer assembles on each DNA strand where it exits the tetramer. Each RuvB hexamer is contacted by two RuvA subunits (via domain III) on 2 adjacent RuvB subunits; this complex drives branch migration. In the full resolvosome a probable DNA-RuvA(4)-RuvB(12)-RuvC(2) complex forms which resolves the HJ.</text>
</comment>
<dbReference type="HAMAP" id="MF_00031">
    <property type="entry name" value="DNA_HJ_migration_RuvA"/>
    <property type="match status" value="1"/>
</dbReference>
<dbReference type="InterPro" id="IPR000085">
    <property type="entry name" value="RuvA"/>
</dbReference>
<dbReference type="InterPro" id="IPR003583">
    <property type="entry name" value="Hlx-hairpin-Hlx_DNA-bd_motif"/>
</dbReference>
<dbReference type="GO" id="GO:0009378">
    <property type="term" value="F:four-way junction helicase activity"/>
    <property type="evidence" value="ECO:0007669"/>
    <property type="project" value="InterPro"/>
</dbReference>
<keyword evidence="5 6" id="KW-0234">DNA repair</keyword>
<protein>
    <recommendedName>
        <fullName evidence="6">Holliday junction branch migration complex subunit RuvA</fullName>
    </recommendedName>
</protein>
<comment type="subcellular location">
    <subcellularLocation>
        <location evidence="6">Cytoplasm</location>
    </subcellularLocation>
</comment>
<dbReference type="Proteomes" id="UP000184082">
    <property type="component" value="Unassembled WGS sequence"/>
</dbReference>
<dbReference type="CDD" id="cd14332">
    <property type="entry name" value="UBA_RuvA_C"/>
    <property type="match status" value="1"/>
</dbReference>
<name>A0A1M6M202_9FIRM</name>
<dbReference type="GO" id="GO:0005737">
    <property type="term" value="C:cytoplasm"/>
    <property type="evidence" value="ECO:0007669"/>
    <property type="project" value="UniProtKB-SubCell"/>
</dbReference>
<dbReference type="Pfam" id="PF14520">
    <property type="entry name" value="HHH_5"/>
    <property type="match status" value="1"/>
</dbReference>
<dbReference type="NCBIfam" id="TIGR00084">
    <property type="entry name" value="ruvA"/>
    <property type="match status" value="1"/>
</dbReference>
<keyword evidence="8" id="KW-0378">Hydrolase</keyword>
<reference evidence="8 9" key="1">
    <citation type="submission" date="2016-11" db="EMBL/GenBank/DDBJ databases">
        <authorList>
            <person name="Jaros S."/>
            <person name="Januszkiewicz K."/>
            <person name="Wedrychowicz H."/>
        </authorList>
    </citation>
    <scope>NUCLEOTIDE SEQUENCE [LARGE SCALE GENOMIC DNA]</scope>
    <source>
        <strain evidence="8 9">DSM 14501</strain>
    </source>
</reference>
<dbReference type="RefSeq" id="WP_072965732.1">
    <property type="nucleotide sequence ID" value="NZ_FRAJ01000003.1"/>
</dbReference>
<dbReference type="GO" id="GO:0048476">
    <property type="term" value="C:Holliday junction resolvase complex"/>
    <property type="evidence" value="ECO:0007669"/>
    <property type="project" value="UniProtKB-UniRule"/>
</dbReference>
<keyword evidence="8" id="KW-0347">Helicase</keyword>
<keyword evidence="8" id="KW-0067">ATP-binding</keyword>
<dbReference type="Gene3D" id="2.40.50.140">
    <property type="entry name" value="Nucleic acid-binding proteins"/>
    <property type="match status" value="1"/>
</dbReference>
<comment type="function">
    <text evidence="6">The RuvA-RuvB-RuvC complex processes Holliday junction (HJ) DNA during genetic recombination and DNA repair, while the RuvA-RuvB complex plays an important role in the rescue of blocked DNA replication forks via replication fork reversal (RFR). RuvA specifically binds to HJ cruciform DNA, conferring on it an open structure. The RuvB hexamer acts as an ATP-dependent pump, pulling dsDNA into and through the RuvAB complex. HJ branch migration allows RuvC to scan DNA until it finds its consensus sequence, where it cleaves and resolves the cruciform DNA.</text>
</comment>
<dbReference type="Gene3D" id="1.10.8.10">
    <property type="entry name" value="DNA helicase RuvA subunit, C-terminal domain"/>
    <property type="match status" value="1"/>
</dbReference>
<gene>
    <name evidence="6" type="primary">ruvA</name>
    <name evidence="8" type="ORF">SAMN02745883_00441</name>
</gene>
<dbReference type="InterPro" id="IPR036267">
    <property type="entry name" value="RuvA_C_sf"/>
</dbReference>
<evidence type="ECO:0000256" key="1">
    <source>
        <dbReference type="ARBA" id="ARBA00022490"/>
    </source>
</evidence>
<dbReference type="InterPro" id="IPR013849">
    <property type="entry name" value="DNA_helicase_Holl-junc_RuvA_I"/>
</dbReference>
<proteinExistence type="inferred from homology"/>
<dbReference type="EMBL" id="FRAJ01000003">
    <property type="protein sequence ID" value="SHJ77502.1"/>
    <property type="molecule type" value="Genomic_DNA"/>
</dbReference>
<dbReference type="GO" id="GO:0006310">
    <property type="term" value="P:DNA recombination"/>
    <property type="evidence" value="ECO:0007669"/>
    <property type="project" value="UniProtKB-UniRule"/>
</dbReference>
<evidence type="ECO:0000256" key="3">
    <source>
        <dbReference type="ARBA" id="ARBA00023125"/>
    </source>
</evidence>
<comment type="similarity">
    <text evidence="6">Belongs to the RuvA family.</text>
</comment>
<comment type="domain">
    <text evidence="6">Has three domains with a flexible linker between the domains II and III and assumes an 'L' shape. Domain III is highly mobile and contacts RuvB.</text>
</comment>
<dbReference type="SMART" id="SM00278">
    <property type="entry name" value="HhH1"/>
    <property type="match status" value="2"/>
</dbReference>
<dbReference type="GO" id="GO:0000400">
    <property type="term" value="F:four-way junction DNA binding"/>
    <property type="evidence" value="ECO:0007669"/>
    <property type="project" value="UniProtKB-UniRule"/>
</dbReference>
<feature type="region of interest" description="Domain III" evidence="6">
    <location>
        <begin position="152"/>
        <end position="200"/>
    </location>
</feature>
<evidence type="ECO:0000259" key="7">
    <source>
        <dbReference type="SMART" id="SM00278"/>
    </source>
</evidence>
<dbReference type="SUPFAM" id="SSF46929">
    <property type="entry name" value="DNA helicase RuvA subunit, C-terminal domain"/>
    <property type="match status" value="1"/>
</dbReference>
<dbReference type="GO" id="GO:0009379">
    <property type="term" value="C:Holliday junction helicase complex"/>
    <property type="evidence" value="ECO:0007669"/>
    <property type="project" value="InterPro"/>
</dbReference>
<feature type="region of interest" description="Domain I" evidence="6">
    <location>
        <begin position="1"/>
        <end position="64"/>
    </location>
</feature>
<keyword evidence="2 6" id="KW-0227">DNA damage</keyword>
<evidence type="ECO:0000256" key="6">
    <source>
        <dbReference type="HAMAP-Rule" id="MF_00031"/>
    </source>
</evidence>
<dbReference type="InterPro" id="IPR012340">
    <property type="entry name" value="NA-bd_OB-fold"/>
</dbReference>
<evidence type="ECO:0000256" key="5">
    <source>
        <dbReference type="ARBA" id="ARBA00023204"/>
    </source>
</evidence>
<feature type="domain" description="Helix-hairpin-helix DNA-binding motif class 1" evidence="7">
    <location>
        <begin position="108"/>
        <end position="127"/>
    </location>
</feature>
<comment type="caution">
    <text evidence="6">Lacks conserved residue(s) required for the propagation of feature annotation.</text>
</comment>
<dbReference type="Pfam" id="PF01330">
    <property type="entry name" value="RuvA_N"/>
    <property type="match status" value="1"/>
</dbReference>
<keyword evidence="4 6" id="KW-0233">DNA recombination</keyword>
<keyword evidence="1 6" id="KW-0963">Cytoplasm</keyword>
<dbReference type="GO" id="GO:0005524">
    <property type="term" value="F:ATP binding"/>
    <property type="evidence" value="ECO:0007669"/>
    <property type="project" value="InterPro"/>
</dbReference>
<dbReference type="InterPro" id="IPR010994">
    <property type="entry name" value="RuvA_2-like"/>
</dbReference>
<dbReference type="GO" id="GO:0006281">
    <property type="term" value="P:DNA repair"/>
    <property type="evidence" value="ECO:0007669"/>
    <property type="project" value="UniProtKB-UniRule"/>
</dbReference>
<organism evidence="8 9">
    <name type="scientific">Caminicella sporogenes DSM 14501</name>
    <dbReference type="NCBI Taxonomy" id="1121266"/>
    <lineage>
        <taxon>Bacteria</taxon>
        <taxon>Bacillati</taxon>
        <taxon>Bacillota</taxon>
        <taxon>Clostridia</taxon>
        <taxon>Peptostreptococcales</taxon>
        <taxon>Caminicellaceae</taxon>
        <taxon>Caminicella</taxon>
    </lineage>
</organism>
<dbReference type="Pfam" id="PF07499">
    <property type="entry name" value="RuvA_C"/>
    <property type="match status" value="1"/>
</dbReference>
<dbReference type="SUPFAM" id="SSF50249">
    <property type="entry name" value="Nucleic acid-binding proteins"/>
    <property type="match status" value="1"/>
</dbReference>
<dbReference type="SUPFAM" id="SSF47781">
    <property type="entry name" value="RuvA domain 2-like"/>
    <property type="match status" value="1"/>
</dbReference>
<dbReference type="Gene3D" id="1.10.150.20">
    <property type="entry name" value="5' to 3' exonuclease, C-terminal subdomain"/>
    <property type="match status" value="1"/>
</dbReference>
<accession>A0A1M6M202</accession>
<evidence type="ECO:0000256" key="4">
    <source>
        <dbReference type="ARBA" id="ARBA00023172"/>
    </source>
</evidence>
<dbReference type="AlphaFoldDB" id="A0A1M6M202"/>
<keyword evidence="3 6" id="KW-0238">DNA-binding</keyword>
<sequence>MIDYIKGKVSHFGEDYIVVENNGIGYKIYTSNYTMMNLHEKKENVIIYTQMIVREDDISLCGFFDRKELKVFDLLKTVKGIGTKVALGILSTLPYTELINILVIGDESRLTKVPGIGKKTAQRIILELKDKVGKVNEFKDIDFTNKNVLYVQENKDNNELLEALMSLGYSRGEVQSIIRKIDNNLSLEDGIKEALKLLVK</sequence>
<evidence type="ECO:0000256" key="2">
    <source>
        <dbReference type="ARBA" id="ARBA00022763"/>
    </source>
</evidence>
<feature type="domain" description="Helix-hairpin-helix DNA-binding motif class 1" evidence="7">
    <location>
        <begin position="73"/>
        <end position="92"/>
    </location>
</feature>
<dbReference type="STRING" id="1121266.SAMN02745883_00441"/>
<evidence type="ECO:0000313" key="9">
    <source>
        <dbReference type="Proteomes" id="UP000184082"/>
    </source>
</evidence>
<evidence type="ECO:0000313" key="8">
    <source>
        <dbReference type="EMBL" id="SHJ77502.1"/>
    </source>
</evidence>